<evidence type="ECO:0000256" key="8">
    <source>
        <dbReference type="PROSITE-ProRule" id="PRU00035"/>
    </source>
</evidence>
<feature type="compositionally biased region" description="Low complexity" evidence="9">
    <location>
        <begin position="247"/>
        <end position="261"/>
    </location>
</feature>
<dbReference type="EMBL" id="ML732268">
    <property type="protein sequence ID" value="KAB8071608.1"/>
    <property type="molecule type" value="Genomic_DNA"/>
</dbReference>
<dbReference type="GO" id="GO:0006357">
    <property type="term" value="P:regulation of transcription by RNA polymerase II"/>
    <property type="evidence" value="ECO:0007669"/>
    <property type="project" value="UniProtKB-ARBA"/>
</dbReference>
<dbReference type="PANTHER" id="PTHR47343">
    <property type="entry name" value="TRANSCRIPTIONAL ACTIVATOR SPT7"/>
    <property type="match status" value="1"/>
</dbReference>
<dbReference type="FunFam" id="1.10.20.10:FF:000072">
    <property type="entry name" value="Transcriptional activator spt7"/>
    <property type="match status" value="1"/>
</dbReference>
<reference evidence="11 12" key="1">
    <citation type="submission" date="2019-04" db="EMBL/GenBank/DDBJ databases">
        <title>Friends and foes A comparative genomics study of 23 Aspergillus species from section Flavi.</title>
        <authorList>
            <consortium name="DOE Joint Genome Institute"/>
            <person name="Kjaerbolling I."/>
            <person name="Vesth T."/>
            <person name="Frisvad J.C."/>
            <person name="Nybo J.L."/>
            <person name="Theobald S."/>
            <person name="Kildgaard S."/>
            <person name="Isbrandt T."/>
            <person name="Kuo A."/>
            <person name="Sato A."/>
            <person name="Lyhne E.K."/>
            <person name="Kogle M.E."/>
            <person name="Wiebenga A."/>
            <person name="Kun R.S."/>
            <person name="Lubbers R.J."/>
            <person name="Makela M.R."/>
            <person name="Barry K."/>
            <person name="Chovatia M."/>
            <person name="Clum A."/>
            <person name="Daum C."/>
            <person name="Haridas S."/>
            <person name="He G."/>
            <person name="LaButti K."/>
            <person name="Lipzen A."/>
            <person name="Mondo S."/>
            <person name="Riley R."/>
            <person name="Salamov A."/>
            <person name="Simmons B.A."/>
            <person name="Magnuson J.K."/>
            <person name="Henrissat B."/>
            <person name="Mortensen U.H."/>
            <person name="Larsen T.O."/>
            <person name="Devries R.P."/>
            <person name="Grigoriev I.V."/>
            <person name="Machida M."/>
            <person name="Baker S.E."/>
            <person name="Andersen M.R."/>
        </authorList>
    </citation>
    <scope>NUCLEOTIDE SEQUENCE [LARGE SCALE GENOMIC DNA]</scope>
    <source>
        <strain evidence="11 12">CBS 151.66</strain>
    </source>
</reference>
<dbReference type="SMART" id="SM00297">
    <property type="entry name" value="BROMO"/>
    <property type="match status" value="1"/>
</dbReference>
<evidence type="ECO:0000256" key="9">
    <source>
        <dbReference type="SAM" id="MobiDB-lite"/>
    </source>
</evidence>
<protein>
    <recommendedName>
        <fullName evidence="7">SAGA complex subunit Spt7</fullName>
    </recommendedName>
</protein>
<evidence type="ECO:0000256" key="4">
    <source>
        <dbReference type="ARBA" id="ARBA00023117"/>
    </source>
</evidence>
<dbReference type="PROSITE" id="PS00633">
    <property type="entry name" value="BROMODOMAIN_1"/>
    <property type="match status" value="1"/>
</dbReference>
<feature type="region of interest" description="Disordered" evidence="9">
    <location>
        <begin position="1"/>
        <end position="51"/>
    </location>
</feature>
<feature type="compositionally biased region" description="Polar residues" evidence="9">
    <location>
        <begin position="1154"/>
        <end position="1177"/>
    </location>
</feature>
<dbReference type="PRINTS" id="PR00503">
    <property type="entry name" value="BROMODOMAIN"/>
</dbReference>
<dbReference type="Gene3D" id="1.20.920.10">
    <property type="entry name" value="Bromodomain-like"/>
    <property type="match status" value="1"/>
</dbReference>
<dbReference type="Pfam" id="PF00439">
    <property type="entry name" value="Bromodomain"/>
    <property type="match status" value="1"/>
</dbReference>
<accession>A0A5N5WSP9</accession>
<evidence type="ECO:0000259" key="10">
    <source>
        <dbReference type="PROSITE" id="PS50014"/>
    </source>
</evidence>
<feature type="region of interest" description="Disordered" evidence="9">
    <location>
        <begin position="447"/>
        <end position="541"/>
    </location>
</feature>
<feature type="region of interest" description="Disordered" evidence="9">
    <location>
        <begin position="102"/>
        <end position="191"/>
    </location>
</feature>
<evidence type="ECO:0000313" key="12">
    <source>
        <dbReference type="Proteomes" id="UP000326565"/>
    </source>
</evidence>
<dbReference type="PROSITE" id="PS50014">
    <property type="entry name" value="BROMODOMAIN_2"/>
    <property type="match status" value="1"/>
</dbReference>
<feature type="compositionally biased region" description="Acidic residues" evidence="9">
    <location>
        <begin position="449"/>
        <end position="458"/>
    </location>
</feature>
<keyword evidence="6" id="KW-0539">Nucleus</keyword>
<keyword evidence="5" id="KW-0804">Transcription</keyword>
<feature type="region of interest" description="Disordered" evidence="9">
    <location>
        <begin position="966"/>
        <end position="988"/>
    </location>
</feature>
<keyword evidence="2" id="KW-0597">Phosphoprotein</keyword>
<dbReference type="InterPro" id="IPR037782">
    <property type="entry name" value="Spt7"/>
</dbReference>
<evidence type="ECO:0000256" key="7">
    <source>
        <dbReference type="ARBA" id="ARBA00093633"/>
    </source>
</evidence>
<proteinExistence type="predicted"/>
<dbReference type="GO" id="GO:0006325">
    <property type="term" value="P:chromatin organization"/>
    <property type="evidence" value="ECO:0007669"/>
    <property type="project" value="UniProtKB-ARBA"/>
</dbReference>
<evidence type="ECO:0000256" key="3">
    <source>
        <dbReference type="ARBA" id="ARBA00023015"/>
    </source>
</evidence>
<dbReference type="GO" id="GO:0046695">
    <property type="term" value="C:SLIK (SAGA-like) complex"/>
    <property type="evidence" value="ECO:0007669"/>
    <property type="project" value="InterPro"/>
</dbReference>
<feature type="compositionally biased region" description="Basic and acidic residues" evidence="9">
    <location>
        <begin position="233"/>
        <end position="243"/>
    </location>
</feature>
<keyword evidence="12" id="KW-1185">Reference proteome</keyword>
<dbReference type="Pfam" id="PF07524">
    <property type="entry name" value="Bromo_TP"/>
    <property type="match status" value="1"/>
</dbReference>
<dbReference type="CDD" id="cd05510">
    <property type="entry name" value="Bromo_SPT7_like"/>
    <property type="match status" value="1"/>
</dbReference>
<feature type="compositionally biased region" description="Low complexity" evidence="9">
    <location>
        <begin position="966"/>
        <end position="975"/>
    </location>
</feature>
<dbReference type="GO" id="GO:0046982">
    <property type="term" value="F:protein heterodimerization activity"/>
    <property type="evidence" value="ECO:0007669"/>
    <property type="project" value="InterPro"/>
</dbReference>
<feature type="region of interest" description="Disordered" evidence="9">
    <location>
        <begin position="233"/>
        <end position="261"/>
    </location>
</feature>
<feature type="compositionally biased region" description="Acidic residues" evidence="9">
    <location>
        <begin position="135"/>
        <end position="149"/>
    </location>
</feature>
<dbReference type="InterPro" id="IPR018359">
    <property type="entry name" value="Bromodomain_CS"/>
</dbReference>
<dbReference type="FunFam" id="1.20.920.10:FF:000032">
    <property type="entry name" value="Transcriptional activator spt7"/>
    <property type="match status" value="1"/>
</dbReference>
<evidence type="ECO:0000313" key="11">
    <source>
        <dbReference type="EMBL" id="KAB8071608.1"/>
    </source>
</evidence>
<dbReference type="GO" id="GO:0000124">
    <property type="term" value="C:SAGA complex"/>
    <property type="evidence" value="ECO:0007669"/>
    <property type="project" value="InterPro"/>
</dbReference>
<dbReference type="CDD" id="cd22927">
    <property type="entry name" value="HFD_SPT7"/>
    <property type="match status" value="1"/>
</dbReference>
<dbReference type="PANTHER" id="PTHR47343:SF1">
    <property type="entry name" value="TRANSCRIPTIONAL ACTIVATOR SPT7"/>
    <property type="match status" value="1"/>
</dbReference>
<dbReference type="SUPFAM" id="SSF47370">
    <property type="entry name" value="Bromodomain"/>
    <property type="match status" value="1"/>
</dbReference>
<feature type="compositionally biased region" description="Polar residues" evidence="9">
    <location>
        <begin position="26"/>
        <end position="38"/>
    </location>
</feature>
<dbReference type="InterPro" id="IPR006565">
    <property type="entry name" value="BTP"/>
</dbReference>
<feature type="compositionally biased region" description="Pro residues" evidence="9">
    <location>
        <begin position="489"/>
        <end position="499"/>
    </location>
</feature>
<feature type="compositionally biased region" description="Basic residues" evidence="9">
    <location>
        <begin position="463"/>
        <end position="473"/>
    </location>
</feature>
<gene>
    <name evidence="11" type="ORF">BDV29DRAFT_16185</name>
</gene>
<evidence type="ECO:0000256" key="1">
    <source>
        <dbReference type="ARBA" id="ARBA00004123"/>
    </source>
</evidence>
<dbReference type="InterPro" id="IPR001487">
    <property type="entry name" value="Bromodomain"/>
</dbReference>
<feature type="domain" description="Bromo" evidence="10">
    <location>
        <begin position="337"/>
        <end position="407"/>
    </location>
</feature>
<dbReference type="GO" id="GO:0005198">
    <property type="term" value="F:structural molecule activity"/>
    <property type="evidence" value="ECO:0007669"/>
    <property type="project" value="TreeGrafter"/>
</dbReference>
<keyword evidence="4 8" id="KW-0103">Bromodomain</keyword>
<dbReference type="AlphaFoldDB" id="A0A5N5WSP9"/>
<name>A0A5N5WSP9_9EURO</name>
<evidence type="ECO:0000256" key="6">
    <source>
        <dbReference type="ARBA" id="ARBA00023242"/>
    </source>
</evidence>
<dbReference type="Gene3D" id="1.10.20.10">
    <property type="entry name" value="Histone, subunit A"/>
    <property type="match status" value="1"/>
</dbReference>
<evidence type="ECO:0000256" key="2">
    <source>
        <dbReference type="ARBA" id="ARBA00022553"/>
    </source>
</evidence>
<sequence length="1177" mass="128173">MSLGHHHAWLPPGHLRPPDDHHDSRSTNGFSKSFSGPRTPQMRASVDADGSHAGNLISEADIAAEEDPRIAIFRDLYRHSEAKINNLFAGQKNVEDLVGAAVADADESESRNEQRADQPAPPPPPAKKPARKLDDDDYDDYDDEDDEDAASPPKPKPLTPSKESSAAPPLSRYTSGTTSAGGDVPKETKKETLEDIRKKLEQDKKATEEAAKRSFHTLFYTLENDRDAMLDQQRLEESERQVEAEMSSQANAGNNATSSSNGYGSLSNANLGASSLTLKNLIARIDMKRTMVQASDAELRSLMSEVRKNRSKWASEDKIGQEELYESAEKVLSELKAMTEHSTAFLTRVNKRDAPDYYTIIKHPMDLGTMTKKLKALQYKSKQEFVDDINLIWSNCFKYNTNPEHFLRKHAMYMKKETEKLVPLIPEIVIRDRAEVEAEERRLQLAELDGAEESDDEPIMSSRGRKAPGKSSKKGAAPARNTPSGSEPPAGPSSQPPAPTRADSDVPMDGTQNGFATPPPGTQTPSDPAGILAGISGSHGDSMDIDGLTPSNNALSALMAPGVELEDPEYKVWKQVTKKDRALIAAERHRLFKGDRLNSDEPALLRTKAGMRRWLRNQKQISAEGDKIEESNTQAMGSGPAGETLAEGIEVDEDKVIPDYYDVMSGVPDLPAQLLWREDADGNIVDASEDFLRVLPKGLFTQPDSKLSRKMDANMRQMQETRKICSKVGIVKQMQLQSQMYQNQFQKYQPEPFVELDVPPHVMNDEGPVVSPWVCKAALQRSVAKIFYHTGFEEYQPSALDAVTDIASDFFQKIGETFKSYIESPKVPTTDSAESASLNRQWKKAYTEPEIVLHTLNSVGIGVEDIESYIKDDVERLGTKLATVHDRLRSLLSELLRPALDNAGEDGSNAFADGSEQFVGGDFAEDIDEDFFGFKELGLDKEFGLATLSVPLHLLQNRMYNAAQAQNTSATQTPTLFPPPPSYPRITSESLPSQIGLVQGFFSTKLQANNNDGLVEDLELPPKQRPMAAKPRLPASGKIPPPSAPAGLTSSPQKRPLPPSAQGQANAIKPGASEPSKKKVKKNSGGAMEIAGSFAEGEEAVANLDGTKTSHDATLNSKDSANEASGAPTTESGNAKNGLDSSGLSDVAGGAEGTGNSNIDLNKSNDSAIPLTNGTAS</sequence>
<comment type="subcellular location">
    <subcellularLocation>
        <location evidence="1">Nucleus</location>
    </subcellularLocation>
</comment>
<dbReference type="OrthoDB" id="21449at2759"/>
<feature type="region of interest" description="Disordered" evidence="9">
    <location>
        <begin position="1101"/>
        <end position="1177"/>
    </location>
</feature>
<feature type="compositionally biased region" description="Basic and acidic residues" evidence="9">
    <location>
        <begin position="16"/>
        <end position="25"/>
    </location>
</feature>
<keyword evidence="3" id="KW-0805">Transcription regulation</keyword>
<evidence type="ECO:0000256" key="5">
    <source>
        <dbReference type="ARBA" id="ARBA00023163"/>
    </source>
</evidence>
<feature type="compositionally biased region" description="Low complexity" evidence="9">
    <location>
        <begin position="474"/>
        <end position="488"/>
    </location>
</feature>
<dbReference type="GO" id="GO:0005634">
    <property type="term" value="C:nucleus"/>
    <property type="evidence" value="ECO:0007669"/>
    <property type="project" value="UniProtKB-SubCell"/>
</dbReference>
<organism evidence="11 12">
    <name type="scientific">Aspergillus leporis</name>
    <dbReference type="NCBI Taxonomy" id="41062"/>
    <lineage>
        <taxon>Eukaryota</taxon>
        <taxon>Fungi</taxon>
        <taxon>Dikarya</taxon>
        <taxon>Ascomycota</taxon>
        <taxon>Pezizomycotina</taxon>
        <taxon>Eurotiomycetes</taxon>
        <taxon>Eurotiomycetidae</taxon>
        <taxon>Eurotiales</taxon>
        <taxon>Aspergillaceae</taxon>
        <taxon>Aspergillus</taxon>
        <taxon>Aspergillus subgen. Circumdati</taxon>
    </lineage>
</organism>
<dbReference type="InterPro" id="IPR036427">
    <property type="entry name" value="Bromodomain-like_sf"/>
</dbReference>
<dbReference type="InterPro" id="IPR009072">
    <property type="entry name" value="Histone-fold"/>
</dbReference>
<feature type="region of interest" description="Disordered" evidence="9">
    <location>
        <begin position="1025"/>
        <end position="1085"/>
    </location>
</feature>
<dbReference type="Proteomes" id="UP000326565">
    <property type="component" value="Unassembled WGS sequence"/>
</dbReference>
<feature type="compositionally biased region" description="Polar residues" evidence="9">
    <location>
        <begin position="1112"/>
        <end position="1144"/>
    </location>
</feature>